<dbReference type="AlphaFoldDB" id="A0A090AN03"/>
<dbReference type="HOGENOM" id="CLU_2557221_0_0_6"/>
<proteinExistence type="predicted"/>
<dbReference type="Proteomes" id="UP000031623">
    <property type="component" value="Chromosome"/>
</dbReference>
<dbReference type="EMBL" id="AP014633">
    <property type="protein sequence ID" value="BAP56705.1"/>
    <property type="molecule type" value="Genomic_DNA"/>
</dbReference>
<name>A0A090AN03_9GAMM</name>
<evidence type="ECO:0000313" key="2">
    <source>
        <dbReference type="Proteomes" id="UP000031623"/>
    </source>
</evidence>
<reference evidence="1 2" key="1">
    <citation type="journal article" date="2014" name="ISME J.">
        <title>Ecophysiology of Thioploca ingrica as revealed by the complete genome sequence supplemented with proteomic evidence.</title>
        <authorList>
            <person name="Kojima H."/>
            <person name="Ogura Y."/>
            <person name="Yamamoto N."/>
            <person name="Togashi T."/>
            <person name="Mori H."/>
            <person name="Watanabe T."/>
            <person name="Nemoto F."/>
            <person name="Kurokawa K."/>
            <person name="Hayashi T."/>
            <person name="Fukui M."/>
        </authorList>
    </citation>
    <scope>NUCLEOTIDE SEQUENCE [LARGE SCALE GENOMIC DNA]</scope>
</reference>
<evidence type="ECO:0000313" key="1">
    <source>
        <dbReference type="EMBL" id="BAP56705.1"/>
    </source>
</evidence>
<sequence length="82" mass="9594">MLYHDIVPLIQELNHADKLRLMQLLMNQILLEEGLEYSKVDTEHWLRQPHVQVSLDRAIAWAEANPPQETDLEQLAVRINTP</sequence>
<evidence type="ECO:0008006" key="3">
    <source>
        <dbReference type="Google" id="ProtNLM"/>
    </source>
</evidence>
<dbReference type="KEGG" id="tig:THII_2408"/>
<dbReference type="OrthoDB" id="5295772at2"/>
<gene>
    <name evidence="1" type="ORF">THII_2408</name>
</gene>
<keyword evidence="2" id="KW-1185">Reference proteome</keyword>
<protein>
    <recommendedName>
        <fullName evidence="3">Addiction module component</fullName>
    </recommendedName>
</protein>
<accession>A0A090AN03</accession>
<organism evidence="1 2">
    <name type="scientific">Thioploca ingrica</name>
    <dbReference type="NCBI Taxonomy" id="40754"/>
    <lineage>
        <taxon>Bacteria</taxon>
        <taxon>Pseudomonadati</taxon>
        <taxon>Pseudomonadota</taxon>
        <taxon>Gammaproteobacteria</taxon>
        <taxon>Thiotrichales</taxon>
        <taxon>Thiotrichaceae</taxon>
        <taxon>Thioploca</taxon>
    </lineage>
</organism>